<protein>
    <submittedName>
        <fullName evidence="1">Uncharacterized protein</fullName>
    </submittedName>
</protein>
<reference evidence="1 2" key="1">
    <citation type="submission" date="2019-08" db="EMBL/GenBank/DDBJ databases">
        <title>Genomes of Antarctic Bizionia species.</title>
        <authorList>
            <person name="Bowman J.P."/>
        </authorList>
    </citation>
    <scope>NUCLEOTIDE SEQUENCE [LARGE SCALE GENOMIC DNA]</scope>
    <source>
        <strain evidence="1 2">APA-1</strain>
    </source>
</reference>
<sequence length="334" mass="39606">MVKKNNRFFEESNFYDWLIDNNITSKASAISYCSYVNSVNNNNDLYFNNKLLEIHKNEISQNYSELIEEVLQILTAKDFYKKINKADKTISNWKSGFRAYGEFLVNNFQFEDEGTIAYEIDDESLLMDYKISYTKQDLFKNFTLRLITQDRLSGEVYFPISFIKKIFYKTNNKAFFDVWIKNILNNTEVHLENSEIKLNEISNLYIDSEGVKIDLKNKYLHVYTKHENNIDKSPFKTKELKKISLDHIIPMKLIMDKLGSQLFEFQKITYEINIKLKKEKLNRPKLAKISNELISEMFLDKVNLNQLKNDMDLIRKNTNLQLMDSKINSKKRAN</sequence>
<dbReference type="AlphaFoldDB" id="A0A5D0QPK3"/>
<dbReference type="RefSeq" id="WP_148367532.1">
    <property type="nucleotide sequence ID" value="NZ_VSKL01000007.1"/>
</dbReference>
<dbReference type="OrthoDB" id="9968804at2"/>
<accession>A0A5D0QPK3</accession>
<keyword evidence="2" id="KW-1185">Reference proteome</keyword>
<evidence type="ECO:0000313" key="2">
    <source>
        <dbReference type="Proteomes" id="UP000324358"/>
    </source>
</evidence>
<dbReference type="Proteomes" id="UP000324358">
    <property type="component" value="Unassembled WGS sequence"/>
</dbReference>
<name>A0A5D0QPK3_9FLAO</name>
<dbReference type="EMBL" id="VSKL01000007">
    <property type="protein sequence ID" value="TYB70786.1"/>
    <property type="molecule type" value="Genomic_DNA"/>
</dbReference>
<proteinExistence type="predicted"/>
<comment type="caution">
    <text evidence="1">The sequence shown here is derived from an EMBL/GenBank/DDBJ whole genome shotgun (WGS) entry which is preliminary data.</text>
</comment>
<evidence type="ECO:0000313" key="1">
    <source>
        <dbReference type="EMBL" id="TYB70786.1"/>
    </source>
</evidence>
<organism evidence="1 2">
    <name type="scientific">Bizionia algoritergicola</name>
    <dbReference type="NCBI Taxonomy" id="291187"/>
    <lineage>
        <taxon>Bacteria</taxon>
        <taxon>Pseudomonadati</taxon>
        <taxon>Bacteroidota</taxon>
        <taxon>Flavobacteriia</taxon>
        <taxon>Flavobacteriales</taxon>
        <taxon>Flavobacteriaceae</taxon>
        <taxon>Bizionia</taxon>
    </lineage>
</organism>
<gene>
    <name evidence="1" type="ORF">ES675_14845</name>
</gene>